<gene>
    <name evidence="1" type="ORF">LX87_03099</name>
</gene>
<proteinExistence type="predicted"/>
<dbReference type="Proteomes" id="UP000248790">
    <property type="component" value="Unassembled WGS sequence"/>
</dbReference>
<evidence type="ECO:0000313" key="1">
    <source>
        <dbReference type="EMBL" id="RAJ98190.1"/>
    </source>
</evidence>
<accession>A0A327X029</accession>
<dbReference type="EMBL" id="QLMC01000003">
    <property type="protein sequence ID" value="RAJ98190.1"/>
    <property type="molecule type" value="Genomic_DNA"/>
</dbReference>
<reference evidence="1 2" key="1">
    <citation type="submission" date="2018-06" db="EMBL/GenBank/DDBJ databases">
        <title>Genomic Encyclopedia of Archaeal and Bacterial Type Strains, Phase II (KMG-II): from individual species to whole genera.</title>
        <authorList>
            <person name="Goeker M."/>
        </authorList>
    </citation>
    <scope>NUCLEOTIDE SEQUENCE [LARGE SCALE GENOMIC DNA]</scope>
    <source>
        <strain evidence="1 2">DSM 21851</strain>
    </source>
</reference>
<evidence type="ECO:0000313" key="2">
    <source>
        <dbReference type="Proteomes" id="UP000248790"/>
    </source>
</evidence>
<name>A0A327X029_LARAB</name>
<protein>
    <submittedName>
        <fullName evidence="1">Uncharacterized protein</fullName>
    </submittedName>
</protein>
<comment type="caution">
    <text evidence="1">The sequence shown here is derived from an EMBL/GenBank/DDBJ whole genome shotgun (WGS) entry which is preliminary data.</text>
</comment>
<sequence>MINAKVPTGVCFYIYHLSFSKHPSINALTGAARKLIYHFIGVNLQHIRQHK</sequence>
<dbReference type="AlphaFoldDB" id="A0A327X029"/>
<keyword evidence="2" id="KW-1185">Reference proteome</keyword>
<organism evidence="1 2">
    <name type="scientific">Larkinella arboricola</name>
    <dbReference type="NCBI Taxonomy" id="643671"/>
    <lineage>
        <taxon>Bacteria</taxon>
        <taxon>Pseudomonadati</taxon>
        <taxon>Bacteroidota</taxon>
        <taxon>Cytophagia</taxon>
        <taxon>Cytophagales</taxon>
        <taxon>Spirosomataceae</taxon>
        <taxon>Larkinella</taxon>
    </lineage>
</organism>